<feature type="transmembrane region" description="Helical" evidence="9">
    <location>
        <begin position="316"/>
        <end position="336"/>
    </location>
</feature>
<feature type="domain" description="ABC transmembrane type-1" evidence="11">
    <location>
        <begin position="948"/>
        <end position="1188"/>
    </location>
</feature>
<dbReference type="Pfam" id="PF00005">
    <property type="entry name" value="ABC_tran"/>
    <property type="match status" value="2"/>
</dbReference>
<feature type="domain" description="ABC transmembrane type-1" evidence="11">
    <location>
        <begin position="134"/>
        <end position="371"/>
    </location>
</feature>
<feature type="transmembrane region" description="Helical" evidence="9">
    <location>
        <begin position="854"/>
        <end position="872"/>
    </location>
</feature>
<dbReference type="InterPro" id="IPR027417">
    <property type="entry name" value="P-loop_NTPase"/>
</dbReference>
<protein>
    <submittedName>
        <fullName evidence="12">Xenobiotic-transporting ATPase / Multidrug resistance-associated protein</fullName>
    </submittedName>
    <submittedName>
        <fullName evidence="13">Xenobiotic-transporting_ATPase / Multidrug resistance-associated protein</fullName>
    </submittedName>
</protein>
<evidence type="ECO:0000256" key="7">
    <source>
        <dbReference type="ARBA" id="ARBA00022989"/>
    </source>
</evidence>
<dbReference type="PROSITE" id="PS00211">
    <property type="entry name" value="ABC_TRANSPORTER_1"/>
    <property type="match status" value="2"/>
</dbReference>
<evidence type="ECO:0000313" key="12">
    <source>
        <dbReference type="EMBL" id="CAI9972691.1"/>
    </source>
</evidence>
<proteinExistence type="inferred from homology"/>
<dbReference type="FunFam" id="3.40.50.300:FF:000163">
    <property type="entry name" value="Multidrug resistance-associated protein member 4"/>
    <property type="match status" value="1"/>
</dbReference>
<keyword evidence="3" id="KW-0813">Transport</keyword>
<dbReference type="PROSITE" id="PS50929">
    <property type="entry name" value="ABC_TM1F"/>
    <property type="match status" value="2"/>
</dbReference>
<evidence type="ECO:0000256" key="9">
    <source>
        <dbReference type="SAM" id="Phobius"/>
    </source>
</evidence>
<dbReference type="Proteomes" id="UP001642409">
    <property type="component" value="Unassembled WGS sequence"/>
</dbReference>
<keyword evidence="8 9" id="KW-0472">Membrane</keyword>
<dbReference type="Gene3D" id="1.20.1560.10">
    <property type="entry name" value="ABC transporter type 1, transmembrane domain"/>
    <property type="match status" value="2"/>
</dbReference>
<dbReference type="Gene3D" id="3.40.50.300">
    <property type="entry name" value="P-loop containing nucleotide triphosphate hydrolases"/>
    <property type="match status" value="2"/>
</dbReference>
<evidence type="ECO:0000256" key="6">
    <source>
        <dbReference type="ARBA" id="ARBA00022840"/>
    </source>
</evidence>
<dbReference type="SUPFAM" id="SSF52540">
    <property type="entry name" value="P-loop containing nucleoside triphosphate hydrolases"/>
    <property type="match status" value="2"/>
</dbReference>
<evidence type="ECO:0000256" key="2">
    <source>
        <dbReference type="ARBA" id="ARBA00009726"/>
    </source>
</evidence>
<evidence type="ECO:0000313" key="13">
    <source>
        <dbReference type="EMBL" id="CAL6024643.1"/>
    </source>
</evidence>
<dbReference type="CDD" id="cd18580">
    <property type="entry name" value="ABC_6TM_ABCC_D2"/>
    <property type="match status" value="1"/>
</dbReference>
<feature type="transmembrane region" description="Helical" evidence="9">
    <location>
        <begin position="1129"/>
        <end position="1151"/>
    </location>
</feature>
<dbReference type="InterPro" id="IPR044726">
    <property type="entry name" value="ABCC_6TM_D2"/>
</dbReference>
<reference evidence="13 14" key="2">
    <citation type="submission" date="2024-07" db="EMBL/GenBank/DDBJ databases">
        <authorList>
            <person name="Akdeniz Z."/>
        </authorList>
    </citation>
    <scope>NUCLEOTIDE SEQUENCE [LARGE SCALE GENOMIC DNA]</scope>
</reference>
<keyword evidence="6" id="KW-0067">ATP-binding</keyword>
<dbReference type="EMBL" id="CAXDID020000096">
    <property type="protein sequence ID" value="CAL6024643.1"/>
    <property type="molecule type" value="Genomic_DNA"/>
</dbReference>
<reference evidence="12" key="1">
    <citation type="submission" date="2023-06" db="EMBL/GenBank/DDBJ databases">
        <authorList>
            <person name="Kurt Z."/>
        </authorList>
    </citation>
    <scope>NUCLEOTIDE SEQUENCE</scope>
</reference>
<evidence type="ECO:0000256" key="4">
    <source>
        <dbReference type="ARBA" id="ARBA00022692"/>
    </source>
</evidence>
<organism evidence="12">
    <name type="scientific">Hexamita inflata</name>
    <dbReference type="NCBI Taxonomy" id="28002"/>
    <lineage>
        <taxon>Eukaryota</taxon>
        <taxon>Metamonada</taxon>
        <taxon>Diplomonadida</taxon>
        <taxon>Hexamitidae</taxon>
        <taxon>Hexamitinae</taxon>
        <taxon>Hexamita</taxon>
    </lineage>
</organism>
<feature type="transmembrane region" description="Helical" evidence="9">
    <location>
        <begin position="1021"/>
        <end position="1040"/>
    </location>
</feature>
<gene>
    <name evidence="13" type="ORF">HINF_LOCUS29715</name>
    <name evidence="12" type="ORF">HINF_LOCUS60336</name>
</gene>
<comment type="similarity">
    <text evidence="2">Belongs to the ABC transporter superfamily. ABCC family. Conjugate transporter (TC 3.A.1.208) subfamily.</text>
</comment>
<name>A0AA86R785_9EUKA</name>
<dbReference type="InterPro" id="IPR050173">
    <property type="entry name" value="ABC_transporter_C-like"/>
</dbReference>
<dbReference type="PANTHER" id="PTHR24223">
    <property type="entry name" value="ATP-BINDING CASSETTE SUB-FAMILY C"/>
    <property type="match status" value="1"/>
</dbReference>
<keyword evidence="7 9" id="KW-1133">Transmembrane helix</keyword>
<dbReference type="PANTHER" id="PTHR24223:SF456">
    <property type="entry name" value="MULTIDRUG RESISTANCE-ASSOCIATED PROTEIN LETHAL(2)03659"/>
    <property type="match status" value="1"/>
</dbReference>
<dbReference type="GO" id="GO:0140359">
    <property type="term" value="F:ABC-type transporter activity"/>
    <property type="evidence" value="ECO:0007669"/>
    <property type="project" value="InterPro"/>
</dbReference>
<dbReference type="CDD" id="cd03250">
    <property type="entry name" value="ABCC_MRP_domain1"/>
    <property type="match status" value="1"/>
</dbReference>
<feature type="transmembrane region" description="Helical" evidence="9">
    <location>
        <begin position="348"/>
        <end position="369"/>
    </location>
</feature>
<dbReference type="SUPFAM" id="SSF90123">
    <property type="entry name" value="ABC transporter transmembrane region"/>
    <property type="match status" value="2"/>
</dbReference>
<dbReference type="CDD" id="cd03244">
    <property type="entry name" value="ABCC_MRP_domain2"/>
    <property type="match status" value="1"/>
</dbReference>
<comment type="caution">
    <text evidence="12">The sequence shown here is derived from an EMBL/GenBank/DDBJ whole genome shotgun (WGS) entry which is preliminary data.</text>
</comment>
<keyword evidence="4 9" id="KW-0812">Transmembrane</keyword>
<dbReference type="InterPro" id="IPR017871">
    <property type="entry name" value="ABC_transporter-like_CS"/>
</dbReference>
<evidence type="ECO:0000256" key="3">
    <source>
        <dbReference type="ARBA" id="ARBA00022448"/>
    </source>
</evidence>
<keyword evidence="5" id="KW-0547">Nucleotide-binding</keyword>
<evidence type="ECO:0000259" key="10">
    <source>
        <dbReference type="PROSITE" id="PS50893"/>
    </source>
</evidence>
<dbReference type="Pfam" id="PF00664">
    <property type="entry name" value="ABC_membrane"/>
    <property type="match status" value="2"/>
</dbReference>
<dbReference type="InterPro" id="IPR036640">
    <property type="entry name" value="ABC1_TM_sf"/>
</dbReference>
<dbReference type="InterPro" id="IPR011527">
    <property type="entry name" value="ABC1_TM_dom"/>
</dbReference>
<feature type="transmembrane region" description="Helical" evidence="9">
    <location>
        <begin position="66"/>
        <end position="87"/>
    </location>
</feature>
<feature type="domain" description="ABC transporter" evidence="10">
    <location>
        <begin position="1227"/>
        <end position="1475"/>
    </location>
</feature>
<feature type="transmembrane region" description="Helical" evidence="9">
    <location>
        <begin position="206"/>
        <end position="226"/>
    </location>
</feature>
<evidence type="ECO:0000256" key="5">
    <source>
        <dbReference type="ARBA" id="ARBA00022741"/>
    </source>
</evidence>
<feature type="domain" description="ABC transporter" evidence="10">
    <location>
        <begin position="531"/>
        <end position="784"/>
    </location>
</feature>
<keyword evidence="14" id="KW-1185">Reference proteome</keyword>
<feature type="transmembrane region" description="Helical" evidence="9">
    <location>
        <begin position="1046"/>
        <end position="1063"/>
    </location>
</feature>
<dbReference type="GO" id="GO:0016887">
    <property type="term" value="F:ATP hydrolysis activity"/>
    <property type="evidence" value="ECO:0007669"/>
    <property type="project" value="InterPro"/>
</dbReference>
<dbReference type="GO" id="GO:0005524">
    <property type="term" value="F:ATP binding"/>
    <property type="evidence" value="ECO:0007669"/>
    <property type="project" value="UniProtKB-KW"/>
</dbReference>
<evidence type="ECO:0000256" key="8">
    <source>
        <dbReference type="ARBA" id="ARBA00023136"/>
    </source>
</evidence>
<feature type="transmembrane region" description="Helical" evidence="9">
    <location>
        <begin position="946"/>
        <end position="970"/>
    </location>
</feature>
<dbReference type="InterPro" id="IPR003593">
    <property type="entry name" value="AAA+_ATPase"/>
</dbReference>
<evidence type="ECO:0000313" key="14">
    <source>
        <dbReference type="Proteomes" id="UP001642409"/>
    </source>
</evidence>
<evidence type="ECO:0000256" key="1">
    <source>
        <dbReference type="ARBA" id="ARBA00004141"/>
    </source>
</evidence>
<dbReference type="InterPro" id="IPR003439">
    <property type="entry name" value="ABC_transporter-like_ATP-bd"/>
</dbReference>
<evidence type="ECO:0000259" key="11">
    <source>
        <dbReference type="PROSITE" id="PS50929"/>
    </source>
</evidence>
<comment type="subcellular location">
    <subcellularLocation>
        <location evidence="1">Membrane</location>
        <topology evidence="1">Multi-pass membrane protein</topology>
    </subcellularLocation>
</comment>
<feature type="transmembrane region" description="Helical" evidence="9">
    <location>
        <begin position="232"/>
        <end position="254"/>
    </location>
</feature>
<dbReference type="GO" id="GO:0016020">
    <property type="term" value="C:membrane"/>
    <property type="evidence" value="ECO:0007669"/>
    <property type="project" value="UniProtKB-SubCell"/>
</dbReference>
<dbReference type="PROSITE" id="PS50893">
    <property type="entry name" value="ABC_TRANSPORTER_2"/>
    <property type="match status" value="2"/>
</dbReference>
<dbReference type="SMART" id="SM00382">
    <property type="entry name" value="AAA"/>
    <property type="match status" value="2"/>
</dbReference>
<accession>A0AA86R785</accession>
<sequence length="1484" mass="168972">MFDFTWSWLGYLAKINKKSVITQQNIKKSKLQIDAKQIASRLAEQYNIDSKVPLIKPLFKVNKENLIGMGISIPLIAIQSALAPLCIKAFQQLLTPMSFFDCDYNFQITGQIITSKSYKQGITWVFSELYPYWIILGLGLTLRSIADAICSSNCVQLGIKITASLLDLLFNKIMVISETTKNINAQGSIANILFSDTMKIQAFVKLFYLFFTVPIDLIIGIIYLSVFINPVVLIGLGAVLIFIPNIIICSRILSQSLSRMATMRDIRSAKIQEAINAIKVIKLFNTEQFQEKRIENARKQELSFVRKAGHAYSGHSLTGFTGYLVMTALGFGALIAFDKFDISKTFTITYLFSFVQGSISYLPIIIMALQDALISFSRIKGFLQLSEIDKSFIQVLPTLEEAIQIYGSHSFAYGLEDDQKISPQLDSSYYLKIDRIKQMTRQKYKLFKKLSFVNLNKASDQFYISIGVYIQNNNYDINNSLCAQICAQFNLPAVTFFMNIKNYMDSYFKVQSGDSQEDILKKHYLHMCVIVYNLDQWQKRDQPKEIKPVIKNLNLTVKRGELVGIKGPVGSGKSSIFSCILGEMKPVDVQIKRERDDKLIFDYFGEQPDTKNPDEVFIKLGGKVAYCPQNSPIFSSTIRENICFYRPYEEERYNHIVDICCLLPDFEIFNAGDQTEVGGRGVTLSGGQRARISLARAVYNDADIYLLDDPLSAVDAHVGKRIWNEVILGFLGSQGKTVLIASHQTQYFDDCHKIITIENGQILQINQLFYIEDNQKILVKSSNSDQDNKSNKSIEIAQSDTQIVTKQQKILVQEQNLLPFFVKSKTKQDGKLSKEEVITTPSKKYFKKYLQLGGYYKIIIHFILLIIYQGTVQYNNVLLTHWTIDKYSWTSKQFNTQIPDEWNQLIQNSYQELGESQYVKSKVLQCAQQYYYPDTEFKSVYSNRYYYLYLGLTVLVLISFISSLLTFFNFNVSAAQNTYMSQFRGVMRAKLSFFDVTPQGRIINRLVKDSETVDFIFGRQLIYTIVLGSTIVGMILTISVLSWPCLIVIIPCIVLYFALFSRFRAIAPQLKRLESNSRSKVFTICQEVMDQLVTIRAYNAQPEFRAQFRELASENINMQFHSNGITKWAAFRLSLIGAGMAFLIIFVAMMISPLTPSIAQYASIIVSYGYSIQTGMISIIETLTNTEQEIPAIERMIEFAQLENEEELHNRLVKTNPQKQSKDNQGLDVSNLVMRYRPELQTALKGVNVHINKKEHVAVVGRTGSGKSSLAITLFKLYQPENGHNIQLNNEHISHLPLYEARRKLAIIPQEPYLFSGTLRQQLCEYTRNKAEGLPLDGLERIPDQKLWELLEAVQLDDYVKQQPGGLDCIVVGNGENFSSGQRQLVCVVRALLRDAEVVILDEATAYVDQKTDQIIQKIVKEYLKDKIVISIAHRLDTVLGMDKVLVMDQGKVAEFGTKEELMQIEDGIFRELAIKANIAIEQK</sequence>
<dbReference type="EMBL" id="CATOUU010001114">
    <property type="protein sequence ID" value="CAI9972691.1"/>
    <property type="molecule type" value="Genomic_DNA"/>
</dbReference>